<sequence>MPRTGPSWALRAGRVLIGLASAVAVAVTGTTWWTTRDVLGGFTVSDALPVNAERSGGGAMNILLIGLDSRKDQEGNELPQEILDQLHAGDSDSGGYNTNTLILVHISADNAVSAFSIPRDDWVSFNRVPGYHHIKIKEAYGLTKFFTEQKLADEGEADQAVLEKQGREAGRAATLSAVRNLVGVPIDAFAEVNLAGFYDLAKALGGVEVCLNHPVQDSYSGVDLPAGRQWLNASQALAFVRQRHGLDNGDLDRTHRQQAFLVSVVHQLQDAGTFSDLTKLNNLMDIARKDIVFSAGWDVDQFKRLGALADGEAQFQTLPVVRYDVVNGGDVNIVDPEQIKAQVRAAFSDGSDGEETSSAASRPSSMVEVVNAGQGAGVASKISRGLASHGYSMMEVRDATSEEATTTAIEYGSGSESEAEDISTLLDNIPADPNSALPAGQIRVVLGTGFTMPTDLEVSATTMSEVPDDIGYATPTTTTTSKTSATTTSATPDNGPPVDGGGIPCVN</sequence>
<protein>
    <submittedName>
        <fullName evidence="6">LCP family protein</fullName>
    </submittedName>
</protein>
<evidence type="ECO:0000256" key="1">
    <source>
        <dbReference type="ARBA" id="ARBA00006068"/>
    </source>
</evidence>
<comment type="caution">
    <text evidence="6">The sequence shown here is derived from an EMBL/GenBank/DDBJ whole genome shotgun (WGS) entry which is preliminary data.</text>
</comment>
<feature type="compositionally biased region" description="Gly residues" evidence="2">
    <location>
        <begin position="498"/>
        <end position="507"/>
    </location>
</feature>
<evidence type="ECO:0000256" key="2">
    <source>
        <dbReference type="SAM" id="MobiDB-lite"/>
    </source>
</evidence>
<evidence type="ECO:0000313" key="7">
    <source>
        <dbReference type="Proteomes" id="UP001526201"/>
    </source>
</evidence>
<feature type="region of interest" description="Disordered" evidence="2">
    <location>
        <begin position="467"/>
        <end position="507"/>
    </location>
</feature>
<evidence type="ECO:0000256" key="3">
    <source>
        <dbReference type="SAM" id="Phobius"/>
    </source>
</evidence>
<feature type="compositionally biased region" description="Low complexity" evidence="2">
    <location>
        <begin position="473"/>
        <end position="492"/>
    </location>
</feature>
<dbReference type="InterPro" id="IPR027381">
    <property type="entry name" value="LytR/CpsA/Psr_C"/>
</dbReference>
<evidence type="ECO:0000259" key="5">
    <source>
        <dbReference type="Pfam" id="PF13399"/>
    </source>
</evidence>
<organism evidence="6 7">
    <name type="scientific">Mycolicibacterium komossense</name>
    <dbReference type="NCBI Taxonomy" id="1779"/>
    <lineage>
        <taxon>Bacteria</taxon>
        <taxon>Bacillati</taxon>
        <taxon>Actinomycetota</taxon>
        <taxon>Actinomycetes</taxon>
        <taxon>Mycobacteriales</taxon>
        <taxon>Mycobacteriaceae</taxon>
        <taxon>Mycolicibacterium</taxon>
    </lineage>
</organism>
<reference evidence="6 7" key="1">
    <citation type="journal article" date="2022" name="BMC Genomics">
        <title>Comparative genome analysis of mycobacteria focusing on tRNA and non-coding RNA.</title>
        <authorList>
            <person name="Behra P.R.K."/>
            <person name="Pettersson B.M.F."/>
            <person name="Ramesh M."/>
            <person name="Das S."/>
            <person name="Dasgupta S."/>
            <person name="Kirsebom L.A."/>
        </authorList>
    </citation>
    <scope>NUCLEOTIDE SEQUENCE [LARGE SCALE GENOMIC DNA]</scope>
    <source>
        <strain evidence="6 7">DSM 44078</strain>
    </source>
</reference>
<evidence type="ECO:0000259" key="4">
    <source>
        <dbReference type="Pfam" id="PF03816"/>
    </source>
</evidence>
<keyword evidence="3" id="KW-0472">Membrane</keyword>
<dbReference type="Proteomes" id="UP001526201">
    <property type="component" value="Unassembled WGS sequence"/>
</dbReference>
<feature type="domain" description="LytR/CpsA/Psr regulator C-terminal" evidence="5">
    <location>
        <begin position="367"/>
        <end position="450"/>
    </location>
</feature>
<dbReference type="PANTHER" id="PTHR33392:SF6">
    <property type="entry name" value="POLYISOPRENYL-TEICHOIC ACID--PEPTIDOGLYCAN TEICHOIC ACID TRANSFERASE TAGU"/>
    <property type="match status" value="1"/>
</dbReference>
<name>A0ABT3CHZ8_9MYCO</name>
<dbReference type="InterPro" id="IPR004474">
    <property type="entry name" value="LytR_CpsA_psr"/>
</dbReference>
<comment type="similarity">
    <text evidence="1">Belongs to the LytR/CpsA/Psr (LCP) family.</text>
</comment>
<feature type="domain" description="Cell envelope-related transcriptional attenuator" evidence="4">
    <location>
        <begin position="97"/>
        <end position="269"/>
    </location>
</feature>
<evidence type="ECO:0000313" key="6">
    <source>
        <dbReference type="EMBL" id="MCV7229146.1"/>
    </source>
</evidence>
<accession>A0ABT3CHZ8</accession>
<keyword evidence="3" id="KW-0812">Transmembrane</keyword>
<keyword evidence="7" id="KW-1185">Reference proteome</keyword>
<keyword evidence="3" id="KW-1133">Transmembrane helix</keyword>
<dbReference type="EMBL" id="JACKTY010000040">
    <property type="protein sequence ID" value="MCV7229146.1"/>
    <property type="molecule type" value="Genomic_DNA"/>
</dbReference>
<dbReference type="NCBIfam" id="TIGR00350">
    <property type="entry name" value="lytR_cpsA_psr"/>
    <property type="match status" value="1"/>
</dbReference>
<dbReference type="Gene3D" id="3.30.70.2390">
    <property type="match status" value="1"/>
</dbReference>
<dbReference type="InterPro" id="IPR050922">
    <property type="entry name" value="LytR/CpsA/Psr_CW_biosynth"/>
</dbReference>
<dbReference type="Gene3D" id="3.40.630.190">
    <property type="entry name" value="LCP protein"/>
    <property type="match status" value="1"/>
</dbReference>
<gene>
    <name evidence="6" type="ORF">H7J73_24350</name>
</gene>
<proteinExistence type="inferred from homology"/>
<feature type="transmembrane region" description="Helical" evidence="3">
    <location>
        <begin position="12"/>
        <end position="33"/>
    </location>
</feature>
<dbReference type="Pfam" id="PF13399">
    <property type="entry name" value="LytR_C"/>
    <property type="match status" value="1"/>
</dbReference>
<dbReference type="PANTHER" id="PTHR33392">
    <property type="entry name" value="POLYISOPRENYL-TEICHOIC ACID--PEPTIDOGLYCAN TEICHOIC ACID TRANSFERASE TAGU"/>
    <property type="match status" value="1"/>
</dbReference>
<dbReference type="RefSeq" id="WP_264070498.1">
    <property type="nucleotide sequence ID" value="NZ_JACKTY010000040.1"/>
</dbReference>
<dbReference type="Pfam" id="PF03816">
    <property type="entry name" value="LytR_cpsA_psr"/>
    <property type="match status" value="1"/>
</dbReference>